<evidence type="ECO:0000313" key="4">
    <source>
        <dbReference type="Proteomes" id="UP000373449"/>
    </source>
</evidence>
<gene>
    <name evidence="2" type="primary">yfbN</name>
    <name evidence="1" type="ORF">CRN84_17445</name>
    <name evidence="2" type="ORF">NCTC12282_04843</name>
</gene>
<dbReference type="RefSeq" id="WP_029095016.1">
    <property type="nucleotide sequence ID" value="NZ_CAADJA010000002.1"/>
</dbReference>
<dbReference type="AlphaFoldDB" id="A0A2C6CWF5"/>
<dbReference type="EMBL" id="CAADJA010000002">
    <property type="protein sequence ID" value="VFS51095.1"/>
    <property type="molecule type" value="Genomic_DNA"/>
</dbReference>
<accession>A0A2C6CWF5</accession>
<proteinExistence type="predicted"/>
<dbReference type="OrthoDB" id="8703200at2"/>
<evidence type="ECO:0000313" key="1">
    <source>
        <dbReference type="EMBL" id="PHI30989.1"/>
    </source>
</evidence>
<reference evidence="2 4" key="3">
    <citation type="submission" date="2019-03" db="EMBL/GenBank/DDBJ databases">
        <authorList>
            <consortium name="Pathogen Informatics"/>
        </authorList>
    </citation>
    <scope>NUCLEOTIDE SEQUENCE [LARGE SCALE GENOMIC DNA]</scope>
    <source>
        <strain evidence="2 4">NCTC12282</strain>
    </source>
</reference>
<dbReference type="STRING" id="1111728.GCA_000427805_02307"/>
<sequence length="240" mass="28007">MEKQLIEPIKSLRSLVPVGMRHAQTLLEKTSGNIDAAADMFKHELIHLLMSSSDLSAERAREYLQHAGYEMHLALQAIEHDRFTLTERILNKNHRDKNRAIGLIAHAIETTENLTRNYWLSFDDLQRLPAELRCLMAIYEWTNYEEWEGFDSALYFHLEQVTQQLNFLQLTELASHLQLAHQRQLHLTAQHADKDWTAINALIRQDKVFSQSGDFYLQHKQTIDDALYGLAQNNIDKFPR</sequence>
<reference evidence="3" key="2">
    <citation type="submission" date="2017-09" db="EMBL/GenBank/DDBJ databases">
        <title>FDA dAtabase for Regulatory Grade micrObial Sequences (FDA-ARGOS): Supporting development and validation of Infectious Disease Dx tests.</title>
        <authorList>
            <person name="Minogue T."/>
            <person name="Wolcott M."/>
            <person name="Wasieloski L."/>
            <person name="Aguilar W."/>
            <person name="Moore D."/>
            <person name="Tallon L."/>
            <person name="Sadzewicz L."/>
            <person name="Ott S."/>
            <person name="Zhao X."/>
            <person name="Nagaraj S."/>
            <person name="Vavikolanu K."/>
            <person name="Aluvathingal J."/>
            <person name="Nadendla S."/>
            <person name="Sichtig H."/>
        </authorList>
    </citation>
    <scope>NUCLEOTIDE SEQUENCE [LARGE SCALE GENOMIC DNA]</scope>
    <source>
        <strain evidence="3">FDAARGOS_387</strain>
    </source>
</reference>
<dbReference type="EMBL" id="PDDX01000001">
    <property type="protein sequence ID" value="PHI30989.1"/>
    <property type="molecule type" value="Genomic_DNA"/>
</dbReference>
<keyword evidence="3" id="KW-1185">Reference proteome</keyword>
<evidence type="ECO:0000313" key="2">
    <source>
        <dbReference type="EMBL" id="VFS51095.1"/>
    </source>
</evidence>
<dbReference type="Proteomes" id="UP000373449">
    <property type="component" value="Unassembled WGS sequence"/>
</dbReference>
<name>A0A2C6CWF5_9GAMM</name>
<dbReference type="Proteomes" id="UP000224974">
    <property type="component" value="Unassembled WGS sequence"/>
</dbReference>
<reference evidence="1" key="1">
    <citation type="submission" date="2017-09" db="EMBL/GenBank/DDBJ databases">
        <title>FDA dAtabase for Regulatory Grade micrObial Sequences (FDA-ARGOS): Supporting development and validation of Infectious Disease Dx tests.</title>
        <authorList>
            <person name="Minogue T."/>
            <person name="Wolcott M."/>
            <person name="Wasieloski L."/>
            <person name="Aguilar W."/>
            <person name="Moore D."/>
            <person name="Tallon L.J."/>
            <person name="Sadzewicz L."/>
            <person name="Ott S."/>
            <person name="Zhao X."/>
            <person name="Nagaraj S."/>
            <person name="Vavikolanu K."/>
            <person name="Aluvathingal J."/>
            <person name="Nadendla S."/>
            <person name="Sichtig H."/>
        </authorList>
    </citation>
    <scope>NUCLEOTIDE SEQUENCE</scope>
    <source>
        <strain evidence="1">FDAARGOS_387</strain>
    </source>
</reference>
<protein>
    <submittedName>
        <fullName evidence="1">Uncharacterized protein</fullName>
    </submittedName>
</protein>
<organism evidence="1 3">
    <name type="scientific">Budvicia aquatica</name>
    <dbReference type="NCBI Taxonomy" id="82979"/>
    <lineage>
        <taxon>Bacteria</taxon>
        <taxon>Pseudomonadati</taxon>
        <taxon>Pseudomonadota</taxon>
        <taxon>Gammaproteobacteria</taxon>
        <taxon>Enterobacterales</taxon>
        <taxon>Budviciaceae</taxon>
        <taxon>Budvicia</taxon>
    </lineage>
</organism>
<evidence type="ECO:0000313" key="3">
    <source>
        <dbReference type="Proteomes" id="UP000224974"/>
    </source>
</evidence>